<dbReference type="InterPro" id="IPR052911">
    <property type="entry name" value="Corrinoid_activation_enz"/>
</dbReference>
<proteinExistence type="predicted"/>
<dbReference type="SUPFAM" id="SSF54862">
    <property type="entry name" value="4Fe-4S ferredoxins"/>
    <property type="match status" value="1"/>
</dbReference>
<evidence type="ECO:0000259" key="1">
    <source>
        <dbReference type="PROSITE" id="PS51379"/>
    </source>
</evidence>
<feature type="domain" description="4Fe-4S ferredoxin-type" evidence="1">
    <location>
        <begin position="35"/>
        <end position="64"/>
    </location>
</feature>
<dbReference type="PANTHER" id="PTHR42895:SF1">
    <property type="entry name" value="IRON-SULFUR CLUSTER PROTEIN"/>
    <property type="match status" value="1"/>
</dbReference>
<comment type="caution">
    <text evidence="2">The sequence shown here is derived from an EMBL/GenBank/DDBJ whole genome shotgun (WGS) entry which is preliminary data.</text>
</comment>
<protein>
    <submittedName>
        <fullName evidence="2">Ferredoxin</fullName>
    </submittedName>
</protein>
<evidence type="ECO:0000313" key="2">
    <source>
        <dbReference type="EMBL" id="OPZ93542.1"/>
    </source>
</evidence>
<dbReference type="Gene3D" id="3.30.70.20">
    <property type="match status" value="1"/>
</dbReference>
<dbReference type="EMBL" id="MWAK01000019">
    <property type="protein sequence ID" value="OPZ93542.1"/>
    <property type="molecule type" value="Genomic_DNA"/>
</dbReference>
<dbReference type="Proteomes" id="UP000485484">
    <property type="component" value="Unassembled WGS sequence"/>
</dbReference>
<dbReference type="AlphaFoldDB" id="A0A1V5MKD3"/>
<organism evidence="2">
    <name type="scientific">candidate division TA06 bacterium ADurb.Bin417</name>
    <dbReference type="NCBI Taxonomy" id="1852828"/>
    <lineage>
        <taxon>Bacteria</taxon>
        <taxon>Bacteria division TA06</taxon>
    </lineage>
</organism>
<dbReference type="InterPro" id="IPR017896">
    <property type="entry name" value="4Fe4S_Fe-S-bd"/>
</dbReference>
<dbReference type="Pfam" id="PF13237">
    <property type="entry name" value="Fer4_10"/>
    <property type="match status" value="1"/>
</dbReference>
<dbReference type="PROSITE" id="PS51379">
    <property type="entry name" value="4FE4S_FER_2"/>
    <property type="match status" value="2"/>
</dbReference>
<gene>
    <name evidence="2" type="ORF">BWY73_00263</name>
</gene>
<name>A0A1V5MKD3_UNCT6</name>
<sequence length="274" mass="29803">MAKRKVIRIDDKKCTGCGLCIPNCAEGALRIIDGKARLVSDLFCDGLGACLGHCPEGAISIEEREAEAYDEKRVMEHVVSQGENVIRAHLEHLEAHGQDDFLEQAREFLREKGIRLSGPAGKRSGPPPSGCPGMRTLDLGKKAGRKISARGAESRLSNWPVQLMLVPPSAPFLKGADLLVAADCVPFACADFHDEYLAGRVLLVGCPKLDDRDFYREKLTLIFKENRIASVTCLHMEVPCCSGLVRLIEEAISASGQAIPFREITIGIKGGRPV</sequence>
<reference evidence="2" key="1">
    <citation type="submission" date="2017-02" db="EMBL/GenBank/DDBJ databases">
        <title>Delving into the versatile metabolic prowess of the omnipresent phylum Bacteroidetes.</title>
        <authorList>
            <person name="Nobu M.K."/>
            <person name="Mei R."/>
            <person name="Narihiro T."/>
            <person name="Kuroda K."/>
            <person name="Liu W.-T."/>
        </authorList>
    </citation>
    <scope>NUCLEOTIDE SEQUENCE</scope>
    <source>
        <strain evidence="2">ADurb.Bin417</strain>
    </source>
</reference>
<feature type="domain" description="4Fe-4S ferredoxin-type" evidence="1">
    <location>
        <begin position="5"/>
        <end position="34"/>
    </location>
</feature>
<dbReference type="PANTHER" id="PTHR42895">
    <property type="entry name" value="IRON-SULFUR CLUSTER-BINDING PROTEIN-RELATED"/>
    <property type="match status" value="1"/>
</dbReference>
<accession>A0A1V5MKD3</accession>